<dbReference type="PANTHER" id="PTHR32141">
    <property type="match status" value="1"/>
</dbReference>
<protein>
    <recommendedName>
        <fullName evidence="1">F-box/LRR-repeat protein 15/At3g58940/PEG3-like LRR domain-containing protein</fullName>
    </recommendedName>
</protein>
<sequence length="475" mass="54179">MLLLLVAAGQGGPHAWLVGYLAPEYATALQLTEKSDVYSFGVLLLEDAGRTTKLSKHWKGVFAGSPISLDDEHVAPRRVGRPRREVFLHAERVKIISRILKKHTGPIPRVRLAKTHFYGNNGYGLNTNAFAKRGVKELILHSTDAIQFFPAPPLRSVTLVKCDWFPTEQPLPPVFAGIKELSLHAVSFSAADVHALLEKCVQLECLLLSSYHKDEKDRVIDIDATEDCRTLQIRSRNGSYCRVTLVNAPKLQILGFLTMSLPRTRIVFEDIKMMGMILEPSRPIHSIKILGLCLDLCNPFQVDQMMQVLNYFPCVETLNIKIFTNASIRHTLYSEAPYANLLELVGRIDCLRDSIKTVVVSDLWLHTDTFALQFAKILLESAKKLQLMKIFHVPVDKKKQARSTRRRLGLKRDPSIKVRVVFPRDYISYRQVSDVLMDTSSLAMPNPMFYQRMFQSSHYIRMQWNSYLKPVKKYL</sequence>
<organism evidence="2 3">
    <name type="scientific">Urochloa decumbens</name>
    <dbReference type="NCBI Taxonomy" id="240449"/>
    <lineage>
        <taxon>Eukaryota</taxon>
        <taxon>Viridiplantae</taxon>
        <taxon>Streptophyta</taxon>
        <taxon>Embryophyta</taxon>
        <taxon>Tracheophyta</taxon>
        <taxon>Spermatophyta</taxon>
        <taxon>Magnoliopsida</taxon>
        <taxon>Liliopsida</taxon>
        <taxon>Poales</taxon>
        <taxon>Poaceae</taxon>
        <taxon>PACMAD clade</taxon>
        <taxon>Panicoideae</taxon>
        <taxon>Panicodae</taxon>
        <taxon>Paniceae</taxon>
        <taxon>Melinidinae</taxon>
        <taxon>Urochloa</taxon>
    </lineage>
</organism>
<evidence type="ECO:0000313" key="3">
    <source>
        <dbReference type="Proteomes" id="UP001497457"/>
    </source>
</evidence>
<dbReference type="Gene3D" id="1.10.510.10">
    <property type="entry name" value="Transferase(Phosphotransferase) domain 1"/>
    <property type="match status" value="1"/>
</dbReference>
<dbReference type="InterPro" id="IPR055302">
    <property type="entry name" value="F-box_dom-containing"/>
</dbReference>
<feature type="domain" description="F-box/LRR-repeat protein 15/At3g58940/PEG3-like LRR" evidence="1">
    <location>
        <begin position="130"/>
        <end position="211"/>
    </location>
</feature>
<proteinExistence type="predicted"/>
<name>A0ABC8W436_9POAL</name>
<dbReference type="Pfam" id="PF24758">
    <property type="entry name" value="LRR_At5g56370"/>
    <property type="match status" value="2"/>
</dbReference>
<reference evidence="3" key="1">
    <citation type="submission" date="2024-06" db="EMBL/GenBank/DDBJ databases">
        <authorList>
            <person name="Ryan C."/>
        </authorList>
    </citation>
    <scope>NUCLEOTIDE SEQUENCE [LARGE SCALE GENOMIC DNA]</scope>
</reference>
<dbReference type="InterPro" id="IPR055411">
    <property type="entry name" value="LRR_FXL15/At3g58940/PEG3-like"/>
</dbReference>
<keyword evidence="3" id="KW-1185">Reference proteome</keyword>
<dbReference type="AlphaFoldDB" id="A0ABC8W436"/>
<reference evidence="2 3" key="2">
    <citation type="submission" date="2024-10" db="EMBL/GenBank/DDBJ databases">
        <authorList>
            <person name="Ryan C."/>
        </authorList>
    </citation>
    <scope>NUCLEOTIDE SEQUENCE [LARGE SCALE GENOMIC DNA]</scope>
</reference>
<accession>A0ABC8W436</accession>
<dbReference type="SUPFAM" id="SSF56112">
    <property type="entry name" value="Protein kinase-like (PK-like)"/>
    <property type="match status" value="1"/>
</dbReference>
<dbReference type="Proteomes" id="UP001497457">
    <property type="component" value="Chromosome 11b"/>
</dbReference>
<feature type="domain" description="F-box/LRR-repeat protein 15/At3g58940/PEG3-like LRR" evidence="1">
    <location>
        <begin position="236"/>
        <end position="320"/>
    </location>
</feature>
<gene>
    <name evidence="2" type="ORF">URODEC1_LOCUS9791</name>
</gene>
<evidence type="ECO:0000313" key="2">
    <source>
        <dbReference type="EMBL" id="CAL4902164.1"/>
    </source>
</evidence>
<dbReference type="InterPro" id="IPR011009">
    <property type="entry name" value="Kinase-like_dom_sf"/>
</dbReference>
<evidence type="ECO:0000259" key="1">
    <source>
        <dbReference type="Pfam" id="PF24758"/>
    </source>
</evidence>
<dbReference type="PANTHER" id="PTHR32141:SF94">
    <property type="entry name" value="F-BOX DOMAIN-CONTAINING PROTEIN"/>
    <property type="match status" value="1"/>
</dbReference>
<dbReference type="EMBL" id="OZ075121">
    <property type="protein sequence ID" value="CAL4902164.1"/>
    <property type="molecule type" value="Genomic_DNA"/>
</dbReference>